<sequence>MDESISPEIEFEPLEETFPDEDESFSEVFHRLERDRSLGHDESFY</sequence>
<gene>
    <name evidence="1" type="ORF">NB645_10445</name>
</gene>
<protein>
    <submittedName>
        <fullName evidence="1">Uncharacterized protein</fullName>
    </submittedName>
</protein>
<keyword evidence="2" id="KW-1185">Reference proteome</keyword>
<accession>A0ABY7JHU9</accession>
<organism evidence="1 2">
    <name type="scientific">Oxalobacter aliiformigenes</name>
    <dbReference type="NCBI Taxonomy" id="2946593"/>
    <lineage>
        <taxon>Bacteria</taxon>
        <taxon>Pseudomonadati</taxon>
        <taxon>Pseudomonadota</taxon>
        <taxon>Betaproteobacteria</taxon>
        <taxon>Burkholderiales</taxon>
        <taxon>Oxalobacteraceae</taxon>
        <taxon>Oxalobacter</taxon>
    </lineage>
</organism>
<dbReference type="RefSeq" id="WP_269264647.1">
    <property type="nucleotide sequence ID" value="NZ_CP098248.1"/>
</dbReference>
<evidence type="ECO:0000313" key="2">
    <source>
        <dbReference type="Proteomes" id="UP001164794"/>
    </source>
</evidence>
<reference evidence="1" key="1">
    <citation type="journal article" date="2022" name="Front. Microbiol.">
        <title>New perspectives on an old grouping: The genomic and phenotypic variability of Oxalobacter formigenes and the implications for calcium oxalate stone prevention.</title>
        <authorList>
            <person name="Chmiel J.A."/>
            <person name="Carr C."/>
            <person name="Stuivenberg G.A."/>
            <person name="Venema R."/>
            <person name="Chanyi R.M."/>
            <person name="Al K.F."/>
            <person name="Giguere D."/>
            <person name="Say H."/>
            <person name="Akouris P.P."/>
            <person name="Dominguez Romero S.A."/>
            <person name="Kwong A."/>
            <person name="Tai V."/>
            <person name="Koval S.F."/>
            <person name="Razvi H."/>
            <person name="Bjazevic J."/>
            <person name="Burton J.P."/>
        </authorList>
    </citation>
    <scope>NUCLEOTIDE SEQUENCE</scope>
    <source>
        <strain evidence="1">HOxNP-1</strain>
    </source>
</reference>
<dbReference type="Proteomes" id="UP001164794">
    <property type="component" value="Chromosome"/>
</dbReference>
<name>A0ABY7JHU9_9BURK</name>
<proteinExistence type="predicted"/>
<evidence type="ECO:0000313" key="1">
    <source>
        <dbReference type="EMBL" id="WAV97179.1"/>
    </source>
</evidence>
<dbReference type="EMBL" id="CP098248">
    <property type="protein sequence ID" value="WAV97179.1"/>
    <property type="molecule type" value="Genomic_DNA"/>
</dbReference>